<sequence length="157" mass="17934">MSRRKTTTRKPARNSRNEPPPPLSQLPLRKWFTTNEVCKSYVEGFSKLPVLKPRYYPRMMAVVATTLRLKDTLDEAGFGKFHLKFWIAGVKYTINLGELASLWGFPNDGIRFKGGSNPPKEFEHWDGEGSLGLLQISRIGEGKYSVKGMDTDYRLLH</sequence>
<name>A0ABU6SD16_9FABA</name>
<proteinExistence type="predicted"/>
<keyword evidence="3" id="KW-1185">Reference proteome</keyword>
<reference evidence="2 3" key="1">
    <citation type="journal article" date="2023" name="Plants (Basel)">
        <title>Bridging the Gap: Combining Genomics and Transcriptomics Approaches to Understand Stylosanthes scabra, an Orphan Legume from the Brazilian Caatinga.</title>
        <authorList>
            <person name="Ferreira-Neto J.R.C."/>
            <person name="da Silva M.D."/>
            <person name="Binneck E."/>
            <person name="de Melo N.F."/>
            <person name="da Silva R.H."/>
            <person name="de Melo A.L.T.M."/>
            <person name="Pandolfi V."/>
            <person name="Bustamante F.O."/>
            <person name="Brasileiro-Vidal A.C."/>
            <person name="Benko-Iseppon A.M."/>
        </authorList>
    </citation>
    <scope>NUCLEOTIDE SEQUENCE [LARGE SCALE GENOMIC DNA]</scope>
    <source>
        <tissue evidence="2">Leaves</tissue>
    </source>
</reference>
<organism evidence="2 3">
    <name type="scientific">Stylosanthes scabra</name>
    <dbReference type="NCBI Taxonomy" id="79078"/>
    <lineage>
        <taxon>Eukaryota</taxon>
        <taxon>Viridiplantae</taxon>
        <taxon>Streptophyta</taxon>
        <taxon>Embryophyta</taxon>
        <taxon>Tracheophyta</taxon>
        <taxon>Spermatophyta</taxon>
        <taxon>Magnoliopsida</taxon>
        <taxon>eudicotyledons</taxon>
        <taxon>Gunneridae</taxon>
        <taxon>Pentapetalae</taxon>
        <taxon>rosids</taxon>
        <taxon>fabids</taxon>
        <taxon>Fabales</taxon>
        <taxon>Fabaceae</taxon>
        <taxon>Papilionoideae</taxon>
        <taxon>50 kb inversion clade</taxon>
        <taxon>dalbergioids sensu lato</taxon>
        <taxon>Dalbergieae</taxon>
        <taxon>Pterocarpus clade</taxon>
        <taxon>Stylosanthes</taxon>
    </lineage>
</organism>
<accession>A0ABU6SD16</accession>
<evidence type="ECO:0000313" key="3">
    <source>
        <dbReference type="Proteomes" id="UP001341840"/>
    </source>
</evidence>
<feature type="compositionally biased region" description="Basic residues" evidence="1">
    <location>
        <begin position="1"/>
        <end position="13"/>
    </location>
</feature>
<dbReference type="EMBL" id="JASCZI010060559">
    <property type="protein sequence ID" value="MED6133908.1"/>
    <property type="molecule type" value="Genomic_DNA"/>
</dbReference>
<evidence type="ECO:0000313" key="2">
    <source>
        <dbReference type="EMBL" id="MED6133908.1"/>
    </source>
</evidence>
<comment type="caution">
    <text evidence="2">The sequence shown here is derived from an EMBL/GenBank/DDBJ whole genome shotgun (WGS) entry which is preliminary data.</text>
</comment>
<protein>
    <submittedName>
        <fullName evidence="2">Uncharacterized protein</fullName>
    </submittedName>
</protein>
<gene>
    <name evidence="2" type="ORF">PIB30_032589</name>
</gene>
<dbReference type="Proteomes" id="UP001341840">
    <property type="component" value="Unassembled WGS sequence"/>
</dbReference>
<feature type="region of interest" description="Disordered" evidence="1">
    <location>
        <begin position="1"/>
        <end position="25"/>
    </location>
</feature>
<evidence type="ECO:0000256" key="1">
    <source>
        <dbReference type="SAM" id="MobiDB-lite"/>
    </source>
</evidence>